<proteinExistence type="predicted"/>
<name>A0A9Q0BWB8_9MUSC</name>
<gene>
    <name evidence="2" type="ORF">M5D96_002792</name>
</gene>
<dbReference type="Proteomes" id="UP001059596">
    <property type="component" value="Chromosome 3R"/>
</dbReference>
<evidence type="ECO:0000313" key="2">
    <source>
        <dbReference type="EMBL" id="KAI8046581.1"/>
    </source>
</evidence>
<evidence type="ECO:0000313" key="3">
    <source>
        <dbReference type="Proteomes" id="UP001059596"/>
    </source>
</evidence>
<keyword evidence="1" id="KW-0472">Membrane</keyword>
<keyword evidence="1" id="KW-1133">Transmembrane helix</keyword>
<sequence length="85" mass="10090">MFRLEDWVRPRVAARMALCCDRKRCVCSCEAGTFMVVFSSIVFRAFFLRFLNLNIVDNKLHKTPKTKRDENKSNSWRVLNRVTVF</sequence>
<protein>
    <submittedName>
        <fullName evidence="2">Uncharacterized protein</fullName>
    </submittedName>
</protein>
<reference evidence="2" key="1">
    <citation type="journal article" date="2023" name="Genome Biol. Evol.">
        <title>Long-read-based Genome Assembly of Drosophila gunungcola Reveals Fewer Chemosensory Genes in Flower-breeding Species.</title>
        <authorList>
            <person name="Negi A."/>
            <person name="Liao B.Y."/>
            <person name="Yeh S.D."/>
        </authorList>
    </citation>
    <scope>NUCLEOTIDE SEQUENCE</scope>
    <source>
        <strain evidence="2">Sukarami</strain>
    </source>
</reference>
<evidence type="ECO:0000256" key="1">
    <source>
        <dbReference type="SAM" id="Phobius"/>
    </source>
</evidence>
<keyword evidence="3" id="KW-1185">Reference proteome</keyword>
<keyword evidence="1" id="KW-0812">Transmembrane</keyword>
<feature type="transmembrane region" description="Helical" evidence="1">
    <location>
        <begin position="31"/>
        <end position="51"/>
    </location>
</feature>
<comment type="caution">
    <text evidence="2">The sequence shown here is derived from an EMBL/GenBank/DDBJ whole genome shotgun (WGS) entry which is preliminary data.</text>
</comment>
<accession>A0A9Q0BWB8</accession>
<organism evidence="2 3">
    <name type="scientific">Drosophila gunungcola</name>
    <name type="common">fruit fly</name>
    <dbReference type="NCBI Taxonomy" id="103775"/>
    <lineage>
        <taxon>Eukaryota</taxon>
        <taxon>Metazoa</taxon>
        <taxon>Ecdysozoa</taxon>
        <taxon>Arthropoda</taxon>
        <taxon>Hexapoda</taxon>
        <taxon>Insecta</taxon>
        <taxon>Pterygota</taxon>
        <taxon>Neoptera</taxon>
        <taxon>Endopterygota</taxon>
        <taxon>Diptera</taxon>
        <taxon>Brachycera</taxon>
        <taxon>Muscomorpha</taxon>
        <taxon>Ephydroidea</taxon>
        <taxon>Drosophilidae</taxon>
        <taxon>Drosophila</taxon>
        <taxon>Sophophora</taxon>
    </lineage>
</organism>
<feature type="non-terminal residue" evidence="2">
    <location>
        <position position="1"/>
    </location>
</feature>
<dbReference type="AlphaFoldDB" id="A0A9Q0BWB8"/>
<dbReference type="EMBL" id="JAMKOV010000001">
    <property type="protein sequence ID" value="KAI8046581.1"/>
    <property type="molecule type" value="Genomic_DNA"/>
</dbReference>